<dbReference type="Gene3D" id="1.10.10.1150">
    <property type="entry name" value="Coenzyme PQQ synthesis protein D (PqqD)"/>
    <property type="match status" value="1"/>
</dbReference>
<evidence type="ECO:0000313" key="1">
    <source>
        <dbReference type="EMBL" id="KIA77296.1"/>
    </source>
</evidence>
<dbReference type="AlphaFoldDB" id="A0A0C1C0V5"/>
<reference evidence="1 2" key="1">
    <citation type="journal article" date="2014" name="Mol. Biol. Evol.">
        <title>Massive expansion of Ubiquitination-related gene families within the Chlamydiae.</title>
        <authorList>
            <person name="Domman D."/>
            <person name="Collingro A."/>
            <person name="Lagkouvardos I."/>
            <person name="Gehre L."/>
            <person name="Weinmaier T."/>
            <person name="Rattei T."/>
            <person name="Subtil A."/>
            <person name="Horn M."/>
        </authorList>
    </citation>
    <scope>NUCLEOTIDE SEQUENCE [LARGE SCALE GENOMIC DNA]</scope>
    <source>
        <strain evidence="1 2">OEW1</strain>
    </source>
</reference>
<accession>A0A0C1C0V5</accession>
<dbReference type="InterPro" id="IPR008792">
    <property type="entry name" value="PQQD"/>
</dbReference>
<evidence type="ECO:0000313" key="2">
    <source>
        <dbReference type="Proteomes" id="UP000031307"/>
    </source>
</evidence>
<dbReference type="PATRIC" id="fig|83552.4.peg.1539"/>
<comment type="caution">
    <text evidence="1">The sequence shown here is derived from an EMBL/GenBank/DDBJ whole genome shotgun (WGS) entry which is preliminary data.</text>
</comment>
<dbReference type="EMBL" id="JSAM01000083">
    <property type="protein sequence ID" value="KIA77296.1"/>
    <property type="molecule type" value="Genomic_DNA"/>
</dbReference>
<gene>
    <name evidence="1" type="ORF">DB43_GN00040</name>
</gene>
<name>A0A0C1C0V5_9BACT</name>
<organism evidence="1 2">
    <name type="scientific">Parachlamydia acanthamoebae</name>
    <dbReference type="NCBI Taxonomy" id="83552"/>
    <lineage>
        <taxon>Bacteria</taxon>
        <taxon>Pseudomonadati</taxon>
        <taxon>Chlamydiota</taxon>
        <taxon>Chlamydiia</taxon>
        <taxon>Parachlamydiales</taxon>
        <taxon>Parachlamydiaceae</taxon>
        <taxon>Parachlamydia</taxon>
    </lineage>
</organism>
<protein>
    <submittedName>
        <fullName evidence="1">Uncharacterized protein</fullName>
    </submittedName>
</protein>
<dbReference type="Pfam" id="PF05402">
    <property type="entry name" value="PqqD"/>
    <property type="match status" value="1"/>
</dbReference>
<dbReference type="Proteomes" id="UP000031307">
    <property type="component" value="Unassembled WGS sequence"/>
</dbReference>
<proteinExistence type="predicted"/>
<dbReference type="InterPro" id="IPR041881">
    <property type="entry name" value="PqqD_sf"/>
</dbReference>
<sequence>MVIFEIYDSETCDRKNEEDFFMHLSRRFKLNKPFVTYQILAEEIVIVHLETGTYYSLDYVGTFIWNGLMNGYPTQQILEDIYTHYEEVPETTEKEIIAFVLQLQEEKLIVQQKEIELTFNFYHPYSQPLSIKSPFVSPCLNKYTEMQELLLLDPLFESEAQTMLNLAFSSF</sequence>